<dbReference type="Proteomes" id="UP000440578">
    <property type="component" value="Unassembled WGS sequence"/>
</dbReference>
<dbReference type="PROSITE" id="PS01129">
    <property type="entry name" value="PSI_RLU"/>
    <property type="match status" value="1"/>
</dbReference>
<dbReference type="InterPro" id="IPR006145">
    <property type="entry name" value="PsdUridine_synth_RsuA/RluA"/>
</dbReference>
<dbReference type="CDD" id="cd02869">
    <property type="entry name" value="PseudoU_synth_RluA_like"/>
    <property type="match status" value="1"/>
</dbReference>
<dbReference type="GO" id="GO:0001522">
    <property type="term" value="P:pseudouridine synthesis"/>
    <property type="evidence" value="ECO:0007669"/>
    <property type="project" value="InterPro"/>
</dbReference>
<dbReference type="InterPro" id="IPR050188">
    <property type="entry name" value="RluA_PseudoU_synthase"/>
</dbReference>
<dbReference type="GO" id="GO:0003723">
    <property type="term" value="F:RNA binding"/>
    <property type="evidence" value="ECO:0007669"/>
    <property type="project" value="InterPro"/>
</dbReference>
<dbReference type="InterPro" id="IPR020103">
    <property type="entry name" value="PsdUridine_synth_cat_dom_sf"/>
</dbReference>
<evidence type="ECO:0000256" key="2">
    <source>
        <dbReference type="ARBA" id="ARBA00001896"/>
    </source>
</evidence>
<evidence type="ECO:0000259" key="9">
    <source>
        <dbReference type="Pfam" id="PF00849"/>
    </source>
</evidence>
<comment type="caution">
    <text evidence="10">The sequence shown here is derived from an EMBL/GenBank/DDBJ whole genome shotgun (WGS) entry which is preliminary data.</text>
</comment>
<protein>
    <recommendedName>
        <fullName evidence="6">Pseudouridylate synthase RPUSD4, mitochondrial</fullName>
    </recommendedName>
    <alternativeName>
        <fullName evidence="7">RNA pseudouridylate synthase domain-containing protein 4</fullName>
    </alternativeName>
</protein>
<reference evidence="10 11" key="1">
    <citation type="submission" date="2019-07" db="EMBL/GenBank/DDBJ databases">
        <title>Draft genome assembly of a fouling barnacle, Amphibalanus amphitrite (Darwin, 1854): The first reference genome for Thecostraca.</title>
        <authorList>
            <person name="Kim W."/>
        </authorList>
    </citation>
    <scope>NUCLEOTIDE SEQUENCE [LARGE SCALE GENOMIC DNA]</scope>
    <source>
        <strain evidence="10">SNU_AA5</strain>
        <tissue evidence="10">Soma without cirri and trophi</tissue>
    </source>
</reference>
<feature type="compositionally biased region" description="Basic and acidic residues" evidence="8">
    <location>
        <begin position="30"/>
        <end position="48"/>
    </location>
</feature>
<dbReference type="OrthoDB" id="428658at2759"/>
<dbReference type="Pfam" id="PF00849">
    <property type="entry name" value="PseudoU_synth_2"/>
    <property type="match status" value="1"/>
</dbReference>
<comment type="catalytic activity">
    <reaction evidence="5">
        <text>a uridine in tRNA = a pseudouridine in tRNA</text>
        <dbReference type="Rhea" id="RHEA:54572"/>
        <dbReference type="Rhea" id="RHEA-COMP:13339"/>
        <dbReference type="Rhea" id="RHEA-COMP:13934"/>
        <dbReference type="ChEBI" id="CHEBI:65314"/>
        <dbReference type="ChEBI" id="CHEBI:65315"/>
    </reaction>
</comment>
<dbReference type="GO" id="GO:0009982">
    <property type="term" value="F:pseudouridine synthase activity"/>
    <property type="evidence" value="ECO:0007669"/>
    <property type="project" value="InterPro"/>
</dbReference>
<dbReference type="SUPFAM" id="SSF55120">
    <property type="entry name" value="Pseudouridine synthase"/>
    <property type="match status" value="1"/>
</dbReference>
<evidence type="ECO:0000256" key="6">
    <source>
        <dbReference type="ARBA" id="ARBA00039953"/>
    </source>
</evidence>
<comment type="catalytic activity">
    <reaction evidence="1">
        <text>a uridine in mRNA = a pseudouridine in mRNA</text>
        <dbReference type="Rhea" id="RHEA:56644"/>
        <dbReference type="Rhea" id="RHEA-COMP:14658"/>
        <dbReference type="Rhea" id="RHEA-COMP:14659"/>
        <dbReference type="ChEBI" id="CHEBI:65314"/>
        <dbReference type="ChEBI" id="CHEBI:65315"/>
    </reaction>
</comment>
<gene>
    <name evidence="10" type="primary">Rpusd4</name>
    <name evidence="10" type="ORF">FJT64_017143</name>
</gene>
<organism evidence="10 11">
    <name type="scientific">Amphibalanus amphitrite</name>
    <name type="common">Striped barnacle</name>
    <name type="synonym">Balanus amphitrite</name>
    <dbReference type="NCBI Taxonomy" id="1232801"/>
    <lineage>
        <taxon>Eukaryota</taxon>
        <taxon>Metazoa</taxon>
        <taxon>Ecdysozoa</taxon>
        <taxon>Arthropoda</taxon>
        <taxon>Crustacea</taxon>
        <taxon>Multicrustacea</taxon>
        <taxon>Cirripedia</taxon>
        <taxon>Thoracica</taxon>
        <taxon>Thoracicalcarea</taxon>
        <taxon>Balanomorpha</taxon>
        <taxon>Balanoidea</taxon>
        <taxon>Balanidae</taxon>
        <taxon>Amphibalaninae</taxon>
        <taxon>Amphibalanus</taxon>
    </lineage>
</organism>
<evidence type="ECO:0000256" key="8">
    <source>
        <dbReference type="SAM" id="MobiDB-lite"/>
    </source>
</evidence>
<keyword evidence="11" id="KW-1185">Reference proteome</keyword>
<evidence type="ECO:0000313" key="10">
    <source>
        <dbReference type="EMBL" id="KAF0312100.1"/>
    </source>
</evidence>
<evidence type="ECO:0000256" key="3">
    <source>
        <dbReference type="ARBA" id="ARBA00010876"/>
    </source>
</evidence>
<evidence type="ECO:0000256" key="5">
    <source>
        <dbReference type="ARBA" id="ARBA00036943"/>
    </source>
</evidence>
<feature type="domain" description="Pseudouridine synthase RsuA/RluA-like" evidence="9">
    <location>
        <begin position="99"/>
        <end position="256"/>
    </location>
</feature>
<dbReference type="AlphaFoldDB" id="A0A6A4X7H8"/>
<keyword evidence="4" id="KW-0413">Isomerase</keyword>
<dbReference type="PANTHER" id="PTHR21600:SF83">
    <property type="entry name" value="PSEUDOURIDYLATE SYNTHASE RPUSD4, MITOCHONDRIAL"/>
    <property type="match status" value="1"/>
</dbReference>
<comment type="similarity">
    <text evidence="3">Belongs to the pseudouridine synthase RluA family.</text>
</comment>
<feature type="region of interest" description="Disordered" evidence="8">
    <location>
        <begin position="1"/>
        <end position="48"/>
    </location>
</feature>
<evidence type="ECO:0000256" key="1">
    <source>
        <dbReference type="ARBA" id="ARBA00001166"/>
    </source>
</evidence>
<name>A0A6A4X7H8_AMPAM</name>
<proteinExistence type="inferred from homology"/>
<evidence type="ECO:0000256" key="7">
    <source>
        <dbReference type="ARBA" id="ARBA00041563"/>
    </source>
</evidence>
<dbReference type="EMBL" id="VIIS01000191">
    <property type="protein sequence ID" value="KAF0312100.1"/>
    <property type="molecule type" value="Genomic_DNA"/>
</dbReference>
<evidence type="ECO:0000256" key="4">
    <source>
        <dbReference type="ARBA" id="ARBA00023235"/>
    </source>
</evidence>
<comment type="catalytic activity">
    <reaction evidence="2">
        <text>uridine in 5S rRNA = pseudouridine in 5S rRNA</text>
        <dbReference type="Rhea" id="RHEA:47036"/>
        <dbReference type="Rhea" id="RHEA-COMP:11730"/>
        <dbReference type="Rhea" id="RHEA-COMP:11731"/>
        <dbReference type="ChEBI" id="CHEBI:65314"/>
        <dbReference type="ChEBI" id="CHEBI:65315"/>
    </reaction>
</comment>
<sequence length="350" mass="38092">MASSPTPASSPPPSTRSTKSEPATSTRPKQSSDAKPEKPSDRRSALDVVREMRASAASARKESTNRGRQLKAEVTDLSALPACDVVSFLRRGVLHNADDFVVLYKPAGMSIHSASERHPHCLTAVLPDLAKKLHCDQLLTVHRLDRDTSGALLLAKTPEAAHRISQLLREGRVVKTYWAIVRGEPDLPRGVLDIPVMKTTIAGKERMTLPSAGGGNAPPGAQKAVTRYRVLARGSGCSLLELTPATGVRHQLRVHLGLGLGCPVLGDHKYSRWETVMKPQRLPPAALSAFGLRAPEARHLPMHLHARALWMPGLERRVTAPLPVFFKRNLRRLKMAAGKVKADGSNFQKV</sequence>
<dbReference type="Gene3D" id="3.30.2350.10">
    <property type="entry name" value="Pseudouridine synthase"/>
    <property type="match status" value="1"/>
</dbReference>
<accession>A0A6A4X7H8</accession>
<dbReference type="InterPro" id="IPR006224">
    <property type="entry name" value="PsdUridine_synth_RluA-like_CS"/>
</dbReference>
<evidence type="ECO:0000313" key="11">
    <source>
        <dbReference type="Proteomes" id="UP000440578"/>
    </source>
</evidence>
<dbReference type="PANTHER" id="PTHR21600">
    <property type="entry name" value="MITOCHONDRIAL RNA PSEUDOURIDINE SYNTHASE"/>
    <property type="match status" value="1"/>
</dbReference>